<organism evidence="2 3">
    <name type="scientific">Streptococcus oralis</name>
    <dbReference type="NCBI Taxonomy" id="1303"/>
    <lineage>
        <taxon>Bacteria</taxon>
        <taxon>Bacillati</taxon>
        <taxon>Bacillota</taxon>
        <taxon>Bacilli</taxon>
        <taxon>Lactobacillales</taxon>
        <taxon>Streptococcaceae</taxon>
        <taxon>Streptococcus</taxon>
    </lineage>
</organism>
<name>A0A081R4J7_STROR</name>
<protein>
    <submittedName>
        <fullName evidence="2">Putative membrane protein</fullName>
    </submittedName>
</protein>
<dbReference type="AlphaFoldDB" id="A0A081R4J7"/>
<keyword evidence="1" id="KW-1133">Transmembrane helix</keyword>
<proteinExistence type="predicted"/>
<evidence type="ECO:0000256" key="1">
    <source>
        <dbReference type="SAM" id="Phobius"/>
    </source>
</evidence>
<reference evidence="2 3" key="1">
    <citation type="submission" date="2014-05" db="EMBL/GenBank/DDBJ databases">
        <authorList>
            <person name="Daugherty S.C."/>
            <person name="Tallon L.J."/>
            <person name="Sadzewicz L."/>
            <person name="Kilian M."/>
            <person name="Tettelin H."/>
        </authorList>
    </citation>
    <scope>NUCLEOTIDE SEQUENCE [LARGE SCALE GENOMIC DNA]</scope>
    <source>
        <strain evidence="2 3">SK143</strain>
    </source>
</reference>
<evidence type="ECO:0000313" key="3">
    <source>
        <dbReference type="Proteomes" id="UP000028098"/>
    </source>
</evidence>
<feature type="transmembrane region" description="Helical" evidence="1">
    <location>
        <begin position="51"/>
        <end position="74"/>
    </location>
</feature>
<dbReference type="RefSeq" id="WP_042902695.1">
    <property type="nucleotide sequence ID" value="NZ_JPGB01000005.1"/>
</dbReference>
<sequence>MERDRLVRLNWRLGMVAGITLLLGPVLRFLLSYTGALIYKDPSKMLVVTVAFSLLLTFFKILMIALGTFMLIYFEEDQQLRMLPSILFILGGVLGFLSATEWIGGFLIIKGAVTFSKFLKEVRGLV</sequence>
<comment type="caution">
    <text evidence="2">The sequence shown here is derived from an EMBL/GenBank/DDBJ whole genome shotgun (WGS) entry which is preliminary data.</text>
</comment>
<feature type="transmembrane region" description="Helical" evidence="1">
    <location>
        <begin position="86"/>
        <end position="109"/>
    </location>
</feature>
<keyword evidence="1" id="KW-0472">Membrane</keyword>
<gene>
    <name evidence="2" type="ORF">SK143_1243</name>
</gene>
<evidence type="ECO:0000313" key="2">
    <source>
        <dbReference type="EMBL" id="KEQ50120.1"/>
    </source>
</evidence>
<feature type="transmembrane region" description="Helical" evidence="1">
    <location>
        <begin position="12"/>
        <end position="31"/>
    </location>
</feature>
<keyword evidence="1" id="KW-0812">Transmembrane</keyword>
<accession>A0A081R4J7</accession>
<dbReference type="PATRIC" id="fig|1303.44.peg.1176"/>
<dbReference type="EMBL" id="JPGB01000005">
    <property type="protein sequence ID" value="KEQ50120.1"/>
    <property type="molecule type" value="Genomic_DNA"/>
</dbReference>
<dbReference type="Proteomes" id="UP000028098">
    <property type="component" value="Unassembled WGS sequence"/>
</dbReference>